<gene>
    <name evidence="2" type="ORF">ATL39_0340</name>
</gene>
<dbReference type="GO" id="GO:0016301">
    <property type="term" value="F:kinase activity"/>
    <property type="evidence" value="ECO:0007669"/>
    <property type="project" value="UniProtKB-KW"/>
</dbReference>
<dbReference type="PANTHER" id="PTHR18964">
    <property type="entry name" value="ROK (REPRESSOR, ORF, KINASE) FAMILY"/>
    <property type="match status" value="1"/>
</dbReference>
<evidence type="ECO:0000313" key="3">
    <source>
        <dbReference type="Proteomes" id="UP000285120"/>
    </source>
</evidence>
<dbReference type="Gene3D" id="3.30.420.40">
    <property type="match status" value="2"/>
</dbReference>
<dbReference type="InterPro" id="IPR000600">
    <property type="entry name" value="ROK"/>
</dbReference>
<dbReference type="EMBL" id="RAPK01000006">
    <property type="protein sequence ID" value="RKD76128.1"/>
    <property type="molecule type" value="Genomic_DNA"/>
</dbReference>
<dbReference type="PANTHER" id="PTHR18964:SF149">
    <property type="entry name" value="BIFUNCTIONAL UDP-N-ACETYLGLUCOSAMINE 2-EPIMERASE_N-ACETYLMANNOSAMINE KINASE"/>
    <property type="match status" value="1"/>
</dbReference>
<keyword evidence="3" id="KW-1185">Reference proteome</keyword>
<organism evidence="2 3">
    <name type="scientific">Sinobaca qinghaiensis</name>
    <dbReference type="NCBI Taxonomy" id="342944"/>
    <lineage>
        <taxon>Bacteria</taxon>
        <taxon>Bacillati</taxon>
        <taxon>Bacillota</taxon>
        <taxon>Bacilli</taxon>
        <taxon>Bacillales</taxon>
        <taxon>Sporolactobacillaceae</taxon>
        <taxon>Sinobaca</taxon>
    </lineage>
</organism>
<dbReference type="Pfam" id="PF00480">
    <property type="entry name" value="ROK"/>
    <property type="match status" value="1"/>
</dbReference>
<evidence type="ECO:0000313" key="2">
    <source>
        <dbReference type="EMBL" id="RKD76128.1"/>
    </source>
</evidence>
<proteinExistence type="inferred from homology"/>
<sequence length="301" mass="32303">MYTKEYKIGIDIGGTKILGLLVDAEHRIVKECQYPTFNENGILDWKEALYKTASYLCRQTEAGTIGHMSIACAGLINTKTGTIVYSQSLNVHQLKLADELAAAFAVPVSLYNDADAAAFAEAAFYQKESLLYISVGTSIGSGLILNGSIFNGAGGMAGEIGHIPVELEGRSCPCGNNGCVRAYASGKAMEQEALQWQQEHGQKRLLMPDILSAAEKGDPYCEKLLQDAASRLAQAAAAAVHLLNPSMIVFGGGIIENSPFYFQHTKKSVYAGILPGFSTILAIKESHWQEKSAALGSIYLV</sequence>
<keyword evidence="2" id="KW-0418">Kinase</keyword>
<evidence type="ECO:0000256" key="1">
    <source>
        <dbReference type="ARBA" id="ARBA00006479"/>
    </source>
</evidence>
<reference evidence="2 3" key="1">
    <citation type="submission" date="2018-09" db="EMBL/GenBank/DDBJ databases">
        <title>Genomic Encyclopedia of Archaeal and Bacterial Type Strains, Phase II (KMG-II): from individual species to whole genera.</title>
        <authorList>
            <person name="Goeker M."/>
        </authorList>
    </citation>
    <scope>NUCLEOTIDE SEQUENCE [LARGE SCALE GENOMIC DNA]</scope>
    <source>
        <strain evidence="2 3">DSM 17008</strain>
    </source>
</reference>
<dbReference type="AlphaFoldDB" id="A0A419V848"/>
<comment type="similarity">
    <text evidence="1">Belongs to the ROK (NagC/XylR) family.</text>
</comment>
<comment type="caution">
    <text evidence="2">The sequence shown here is derived from an EMBL/GenBank/DDBJ whole genome shotgun (WGS) entry which is preliminary data.</text>
</comment>
<dbReference type="InterPro" id="IPR043129">
    <property type="entry name" value="ATPase_NBD"/>
</dbReference>
<dbReference type="SUPFAM" id="SSF53067">
    <property type="entry name" value="Actin-like ATPase domain"/>
    <property type="match status" value="1"/>
</dbReference>
<dbReference type="RefSeq" id="WP_170146804.1">
    <property type="nucleotide sequence ID" value="NZ_RAPK01000006.1"/>
</dbReference>
<protein>
    <submittedName>
        <fullName evidence="2">N-acetylglucosamine kinase</fullName>
    </submittedName>
</protein>
<keyword evidence="2" id="KW-0808">Transferase</keyword>
<dbReference type="Proteomes" id="UP000285120">
    <property type="component" value="Unassembled WGS sequence"/>
</dbReference>
<name>A0A419V848_9BACL</name>
<accession>A0A419V848</accession>